<reference evidence="11 12" key="1">
    <citation type="submission" date="2018-03" db="EMBL/GenBank/DDBJ databases">
        <title>Ahniella affigens gen. nov., sp. nov., a gammaproteobacterium isolated from sandy soil near a stream.</title>
        <authorList>
            <person name="Ko Y."/>
            <person name="Kim J.-H."/>
        </authorList>
    </citation>
    <scope>NUCLEOTIDE SEQUENCE [LARGE SCALE GENOMIC DNA]</scope>
    <source>
        <strain evidence="11 12">D13</strain>
    </source>
</reference>
<comment type="catalytic activity">
    <reaction evidence="1 9">
        <text>N-(5-phospho-beta-D-ribosyl)anthranilate = 1-(2-carboxyphenylamino)-1-deoxy-D-ribulose 5-phosphate</text>
        <dbReference type="Rhea" id="RHEA:21540"/>
        <dbReference type="ChEBI" id="CHEBI:18277"/>
        <dbReference type="ChEBI" id="CHEBI:58613"/>
        <dbReference type="EC" id="5.3.1.24"/>
    </reaction>
</comment>
<evidence type="ECO:0000256" key="9">
    <source>
        <dbReference type="HAMAP-Rule" id="MF_00135"/>
    </source>
</evidence>
<dbReference type="GO" id="GO:0004640">
    <property type="term" value="F:phosphoribosylanthranilate isomerase activity"/>
    <property type="evidence" value="ECO:0007669"/>
    <property type="project" value="UniProtKB-UniRule"/>
</dbReference>
<evidence type="ECO:0000256" key="6">
    <source>
        <dbReference type="ARBA" id="ARBA00022822"/>
    </source>
</evidence>
<dbReference type="RefSeq" id="WP_106892320.1">
    <property type="nucleotide sequence ID" value="NZ_CP027860.1"/>
</dbReference>
<name>A0A2P1PU78_9GAMM</name>
<dbReference type="InterPro" id="IPR013785">
    <property type="entry name" value="Aldolase_TIM"/>
</dbReference>
<dbReference type="Pfam" id="PF00697">
    <property type="entry name" value="PRAI"/>
    <property type="match status" value="1"/>
</dbReference>
<dbReference type="OrthoDB" id="9796196at2"/>
<reference evidence="11 12" key="2">
    <citation type="submission" date="2018-03" db="EMBL/GenBank/DDBJ databases">
        <authorList>
            <person name="Keele B.F."/>
        </authorList>
    </citation>
    <scope>NUCLEOTIDE SEQUENCE [LARGE SCALE GENOMIC DNA]</scope>
    <source>
        <strain evidence="11 12">D13</strain>
    </source>
</reference>
<dbReference type="PANTHER" id="PTHR42894:SF1">
    <property type="entry name" value="N-(5'-PHOSPHORIBOSYL)ANTHRANILATE ISOMERASE"/>
    <property type="match status" value="1"/>
</dbReference>
<feature type="domain" description="N-(5'phosphoribosyl) anthranilate isomerase (PRAI)" evidence="10">
    <location>
        <begin position="6"/>
        <end position="202"/>
    </location>
</feature>
<keyword evidence="5 9" id="KW-0028">Amino-acid biosynthesis</keyword>
<evidence type="ECO:0000313" key="12">
    <source>
        <dbReference type="Proteomes" id="UP000241074"/>
    </source>
</evidence>
<gene>
    <name evidence="9" type="primary">trpF</name>
    <name evidence="11" type="ORF">C7S18_14915</name>
</gene>
<evidence type="ECO:0000256" key="8">
    <source>
        <dbReference type="ARBA" id="ARBA00023235"/>
    </source>
</evidence>
<evidence type="ECO:0000313" key="11">
    <source>
        <dbReference type="EMBL" id="AVP98399.1"/>
    </source>
</evidence>
<evidence type="ECO:0000256" key="7">
    <source>
        <dbReference type="ARBA" id="ARBA00023141"/>
    </source>
</evidence>
<organism evidence="11 12">
    <name type="scientific">Ahniella affigens</name>
    <dbReference type="NCBI Taxonomy" id="2021234"/>
    <lineage>
        <taxon>Bacteria</taxon>
        <taxon>Pseudomonadati</taxon>
        <taxon>Pseudomonadota</taxon>
        <taxon>Gammaproteobacteria</taxon>
        <taxon>Lysobacterales</taxon>
        <taxon>Rhodanobacteraceae</taxon>
        <taxon>Ahniella</taxon>
    </lineage>
</organism>
<dbReference type="SUPFAM" id="SSF51366">
    <property type="entry name" value="Ribulose-phoshate binding barrel"/>
    <property type="match status" value="1"/>
</dbReference>
<evidence type="ECO:0000256" key="3">
    <source>
        <dbReference type="ARBA" id="ARBA00012572"/>
    </source>
</evidence>
<dbReference type="UniPathway" id="UPA00035">
    <property type="reaction ID" value="UER00042"/>
</dbReference>
<evidence type="ECO:0000256" key="2">
    <source>
        <dbReference type="ARBA" id="ARBA00004664"/>
    </source>
</evidence>
<keyword evidence="6 9" id="KW-0822">Tryptophan biosynthesis</keyword>
<comment type="pathway">
    <text evidence="2 9">Amino-acid biosynthesis; L-tryptophan biosynthesis; L-tryptophan from chorismate: step 3/5.</text>
</comment>
<dbReference type="KEGG" id="xba:C7S18_14915"/>
<keyword evidence="7 9" id="KW-0057">Aromatic amino acid biosynthesis</keyword>
<proteinExistence type="inferred from homology"/>
<keyword evidence="12" id="KW-1185">Reference proteome</keyword>
<dbReference type="InterPro" id="IPR001240">
    <property type="entry name" value="PRAI_dom"/>
</dbReference>
<dbReference type="PANTHER" id="PTHR42894">
    <property type="entry name" value="N-(5'-PHOSPHORIBOSYL)ANTHRANILATE ISOMERASE"/>
    <property type="match status" value="1"/>
</dbReference>
<evidence type="ECO:0000256" key="4">
    <source>
        <dbReference type="ARBA" id="ARBA00022272"/>
    </source>
</evidence>
<protein>
    <recommendedName>
        <fullName evidence="4 9">N-(5'-phosphoribosyl)anthranilate isomerase</fullName>
        <shortName evidence="9">PRAI</shortName>
        <ecNumber evidence="3 9">5.3.1.24</ecNumber>
    </recommendedName>
</protein>
<dbReference type="EMBL" id="CP027860">
    <property type="protein sequence ID" value="AVP98399.1"/>
    <property type="molecule type" value="Genomic_DNA"/>
</dbReference>
<dbReference type="Proteomes" id="UP000241074">
    <property type="component" value="Chromosome"/>
</dbReference>
<dbReference type="InterPro" id="IPR044643">
    <property type="entry name" value="TrpF_fam"/>
</dbReference>
<dbReference type="InterPro" id="IPR011060">
    <property type="entry name" value="RibuloseP-bd_barrel"/>
</dbReference>
<dbReference type="GO" id="GO:0000162">
    <property type="term" value="P:L-tryptophan biosynthetic process"/>
    <property type="evidence" value="ECO:0007669"/>
    <property type="project" value="UniProtKB-UniRule"/>
</dbReference>
<dbReference type="AlphaFoldDB" id="A0A2P1PU78"/>
<evidence type="ECO:0000259" key="10">
    <source>
        <dbReference type="Pfam" id="PF00697"/>
    </source>
</evidence>
<keyword evidence="8 9" id="KW-0413">Isomerase</keyword>
<evidence type="ECO:0000256" key="5">
    <source>
        <dbReference type="ARBA" id="ARBA00022605"/>
    </source>
</evidence>
<dbReference type="HAMAP" id="MF_00135">
    <property type="entry name" value="PRAI"/>
    <property type="match status" value="1"/>
</dbReference>
<dbReference type="EC" id="5.3.1.24" evidence="3 9"/>
<dbReference type="CDD" id="cd00405">
    <property type="entry name" value="PRAI"/>
    <property type="match status" value="1"/>
</dbReference>
<comment type="similarity">
    <text evidence="9">Belongs to the TrpF family.</text>
</comment>
<dbReference type="Gene3D" id="3.20.20.70">
    <property type="entry name" value="Aldolase class I"/>
    <property type="match status" value="1"/>
</dbReference>
<sequence>MSPRIKFCGFTREVDIDAALELRVDYLGLILVRESPRGLDWARARQLRQHIGQQARVVLLTRNASSCELLEWSDAIKPDLLQFHGDEDPALCAQIGLPWWKAVPMGALSDAQAVQGYLDRYHGAERWLFDSHGQQSQGGRGVAFDWSRLHGMAAPYVLAGGLKPETVAGAIQQLRPWAVDVASGIEQAPGIKDPVRMRAFVDAVRQT</sequence>
<evidence type="ECO:0000256" key="1">
    <source>
        <dbReference type="ARBA" id="ARBA00001164"/>
    </source>
</evidence>
<accession>A0A2P1PU78</accession>